<dbReference type="Proteomes" id="UP000826651">
    <property type="component" value="Unassembled WGS sequence"/>
</dbReference>
<keyword evidence="4" id="KW-1185">Reference proteome</keyword>
<feature type="non-terminal residue" evidence="2">
    <location>
        <position position="1"/>
    </location>
</feature>
<dbReference type="EMBL" id="JAGSHT010000018">
    <property type="protein sequence ID" value="MBZ2198428.1"/>
    <property type="molecule type" value="Genomic_DNA"/>
</dbReference>
<evidence type="ECO:0000313" key="3">
    <source>
        <dbReference type="EMBL" id="MBZ2199521.1"/>
    </source>
</evidence>
<reference evidence="2 4" key="1">
    <citation type="submission" date="2021-04" db="EMBL/GenBank/DDBJ databases">
        <title>Ruania sp. nov., isolated from sandy soil of mangrove forest.</title>
        <authorList>
            <person name="Ge X."/>
            <person name="Huang R."/>
            <person name="Liu W."/>
        </authorList>
    </citation>
    <scope>NUCLEOTIDE SEQUENCE [LARGE SCALE GENOMIC DNA]</scope>
    <source>
        <strain evidence="2 4">N2-46</strain>
    </source>
</reference>
<dbReference type="EMBL" id="JAGSHT010000029">
    <property type="protein sequence ID" value="MBZ2199521.1"/>
    <property type="molecule type" value="Genomic_DNA"/>
</dbReference>
<proteinExistence type="predicted"/>
<comment type="caution">
    <text evidence="2">The sequence shown here is derived from an EMBL/GenBank/DDBJ whole genome shotgun (WGS) entry which is preliminary data.</text>
</comment>
<dbReference type="EMBL" id="JAGSHT010000003">
    <property type="protein sequence ID" value="MBZ2195174.1"/>
    <property type="molecule type" value="Genomic_DNA"/>
</dbReference>
<name>A0ABS7SGR7_9MICO</name>
<gene>
    <name evidence="1" type="ORF">KCQ71_03320</name>
    <name evidence="2" type="ORF">KCQ71_19915</name>
    <name evidence="3" type="ORF">KCQ71_25485</name>
</gene>
<evidence type="ECO:0000313" key="2">
    <source>
        <dbReference type="EMBL" id="MBZ2198428.1"/>
    </source>
</evidence>
<evidence type="ECO:0000313" key="1">
    <source>
        <dbReference type="EMBL" id="MBZ2195174.1"/>
    </source>
</evidence>
<evidence type="ECO:0000313" key="4">
    <source>
        <dbReference type="Proteomes" id="UP000826651"/>
    </source>
</evidence>
<protein>
    <submittedName>
        <fullName evidence="2">IS630 family transposase</fullName>
    </submittedName>
</protein>
<sequence length="41" mass="4803">NGKLRAYIEGWNKRAHPFVWTKTADEILKKANRPTTSNPRH</sequence>
<accession>A0ABS7SGR7</accession>
<organism evidence="2 4">
    <name type="scientific">Occultella gossypii</name>
    <dbReference type="NCBI Taxonomy" id="2800820"/>
    <lineage>
        <taxon>Bacteria</taxon>
        <taxon>Bacillati</taxon>
        <taxon>Actinomycetota</taxon>
        <taxon>Actinomycetes</taxon>
        <taxon>Micrococcales</taxon>
        <taxon>Ruaniaceae</taxon>
        <taxon>Occultella</taxon>
    </lineage>
</organism>